<keyword evidence="1" id="KW-0472">Membrane</keyword>
<organism evidence="2 3">
    <name type="scientific">Desulfofustis glycolicus DSM 9705</name>
    <dbReference type="NCBI Taxonomy" id="1121409"/>
    <lineage>
        <taxon>Bacteria</taxon>
        <taxon>Pseudomonadati</taxon>
        <taxon>Thermodesulfobacteriota</taxon>
        <taxon>Desulfobulbia</taxon>
        <taxon>Desulfobulbales</taxon>
        <taxon>Desulfocapsaceae</taxon>
        <taxon>Desulfofustis</taxon>
    </lineage>
</organism>
<keyword evidence="1" id="KW-0812">Transmembrane</keyword>
<proteinExistence type="predicted"/>
<sequence>MVRLLVGIAAFFWLGVVIAEVVRQSALLGLIGSPFFWGAFASLLFVATECMLAYVRHSAKQNTTRVKRVDTAYHLFLGLICLLLLTAIPLLWWGVIRELARLPTR</sequence>
<reference evidence="2 3" key="1">
    <citation type="submission" date="2016-11" db="EMBL/GenBank/DDBJ databases">
        <authorList>
            <person name="Jaros S."/>
            <person name="Januszkiewicz K."/>
            <person name="Wedrychowicz H."/>
        </authorList>
    </citation>
    <scope>NUCLEOTIDE SEQUENCE [LARGE SCALE GENOMIC DNA]</scope>
    <source>
        <strain evidence="2 3">DSM 9705</strain>
    </source>
</reference>
<name>A0A1M5WNV9_9BACT</name>
<feature type="transmembrane region" description="Helical" evidence="1">
    <location>
        <begin position="75"/>
        <end position="95"/>
    </location>
</feature>
<dbReference type="STRING" id="1121409.SAMN02745124_02412"/>
<dbReference type="Proteomes" id="UP000184139">
    <property type="component" value="Unassembled WGS sequence"/>
</dbReference>
<accession>A0A1M5WNV9</accession>
<keyword evidence="3" id="KW-1185">Reference proteome</keyword>
<evidence type="ECO:0000256" key="1">
    <source>
        <dbReference type="SAM" id="Phobius"/>
    </source>
</evidence>
<protein>
    <submittedName>
        <fullName evidence="2">Uncharacterized protein</fullName>
    </submittedName>
</protein>
<dbReference type="AlphaFoldDB" id="A0A1M5WNV9"/>
<dbReference type="RefSeq" id="WP_073376358.1">
    <property type="nucleotide sequence ID" value="NZ_FQXS01000014.1"/>
</dbReference>
<feature type="transmembrane region" description="Helical" evidence="1">
    <location>
        <begin position="35"/>
        <end position="55"/>
    </location>
</feature>
<evidence type="ECO:0000313" key="2">
    <source>
        <dbReference type="EMBL" id="SHH89230.1"/>
    </source>
</evidence>
<dbReference type="EMBL" id="FQXS01000014">
    <property type="protein sequence ID" value="SHH89230.1"/>
    <property type="molecule type" value="Genomic_DNA"/>
</dbReference>
<gene>
    <name evidence="2" type="ORF">SAMN02745124_02412</name>
</gene>
<keyword evidence="1" id="KW-1133">Transmembrane helix</keyword>
<evidence type="ECO:0000313" key="3">
    <source>
        <dbReference type="Proteomes" id="UP000184139"/>
    </source>
</evidence>